<accession>A0AAV5SRB9</accession>
<dbReference type="Proteomes" id="UP001432027">
    <property type="component" value="Unassembled WGS sequence"/>
</dbReference>
<dbReference type="AlphaFoldDB" id="A0AAV5SRB9"/>
<keyword evidence="2" id="KW-1185">Reference proteome</keyword>
<evidence type="ECO:0000313" key="1">
    <source>
        <dbReference type="EMBL" id="GMS83864.1"/>
    </source>
</evidence>
<sequence>VLEFAGRGRLSDYSILSFFKILRKDDRLGYLSRLLEGKRRKRRGVRRGNLKGCVLDDGYSWRNGGIEGGSECNVHFVTESFVVSL</sequence>
<comment type="caution">
    <text evidence="1">The sequence shown here is derived from an EMBL/GenBank/DDBJ whole genome shotgun (WGS) entry which is preliminary data.</text>
</comment>
<protein>
    <submittedName>
        <fullName evidence="1">Uncharacterized protein</fullName>
    </submittedName>
</protein>
<dbReference type="EMBL" id="BTSX01000002">
    <property type="protein sequence ID" value="GMS83864.1"/>
    <property type="molecule type" value="Genomic_DNA"/>
</dbReference>
<reference evidence="1" key="1">
    <citation type="submission" date="2023-10" db="EMBL/GenBank/DDBJ databases">
        <title>Genome assembly of Pristionchus species.</title>
        <authorList>
            <person name="Yoshida K."/>
            <person name="Sommer R.J."/>
        </authorList>
    </citation>
    <scope>NUCLEOTIDE SEQUENCE</scope>
    <source>
        <strain evidence="1">RS0144</strain>
    </source>
</reference>
<feature type="non-terminal residue" evidence="1">
    <location>
        <position position="85"/>
    </location>
</feature>
<organism evidence="1 2">
    <name type="scientific">Pristionchus entomophagus</name>
    <dbReference type="NCBI Taxonomy" id="358040"/>
    <lineage>
        <taxon>Eukaryota</taxon>
        <taxon>Metazoa</taxon>
        <taxon>Ecdysozoa</taxon>
        <taxon>Nematoda</taxon>
        <taxon>Chromadorea</taxon>
        <taxon>Rhabditida</taxon>
        <taxon>Rhabditina</taxon>
        <taxon>Diplogasteromorpha</taxon>
        <taxon>Diplogasteroidea</taxon>
        <taxon>Neodiplogasteridae</taxon>
        <taxon>Pristionchus</taxon>
    </lineage>
</organism>
<evidence type="ECO:0000313" key="2">
    <source>
        <dbReference type="Proteomes" id="UP001432027"/>
    </source>
</evidence>
<proteinExistence type="predicted"/>
<gene>
    <name evidence="1" type="ORF">PENTCL1PPCAC_6039</name>
</gene>
<name>A0AAV5SRB9_9BILA</name>
<feature type="non-terminal residue" evidence="1">
    <location>
        <position position="1"/>
    </location>
</feature>